<dbReference type="EMBL" id="REGN01004433">
    <property type="protein sequence ID" value="RNA17560.1"/>
    <property type="molecule type" value="Genomic_DNA"/>
</dbReference>
<evidence type="ECO:0000313" key="2">
    <source>
        <dbReference type="Proteomes" id="UP000276133"/>
    </source>
</evidence>
<sequence>MFSVFKKQVNAIIFEYRSLLARSLNLELFLQTSRRVTQNIEKKPLKASTLKKKQEDESTRFSMVSSRLESSVISNAGLNLENLIFRTCGTYNIKYPNEVYQKIQIYFNNLFKISIKKIRQYMEMH</sequence>
<keyword evidence="2" id="KW-1185">Reference proteome</keyword>
<comment type="caution">
    <text evidence="1">The sequence shown here is derived from an EMBL/GenBank/DDBJ whole genome shotgun (WGS) entry which is preliminary data.</text>
</comment>
<name>A0A3M7R1T7_BRAPC</name>
<proteinExistence type="predicted"/>
<accession>A0A3M7R1T7</accession>
<organism evidence="1 2">
    <name type="scientific">Brachionus plicatilis</name>
    <name type="common">Marine rotifer</name>
    <name type="synonym">Brachionus muelleri</name>
    <dbReference type="NCBI Taxonomy" id="10195"/>
    <lineage>
        <taxon>Eukaryota</taxon>
        <taxon>Metazoa</taxon>
        <taxon>Spiralia</taxon>
        <taxon>Gnathifera</taxon>
        <taxon>Rotifera</taxon>
        <taxon>Eurotatoria</taxon>
        <taxon>Monogononta</taxon>
        <taxon>Pseudotrocha</taxon>
        <taxon>Ploima</taxon>
        <taxon>Brachionidae</taxon>
        <taxon>Brachionus</taxon>
    </lineage>
</organism>
<dbReference type="Proteomes" id="UP000276133">
    <property type="component" value="Unassembled WGS sequence"/>
</dbReference>
<evidence type="ECO:0000313" key="1">
    <source>
        <dbReference type="EMBL" id="RNA17560.1"/>
    </source>
</evidence>
<dbReference type="AlphaFoldDB" id="A0A3M7R1T7"/>
<reference evidence="1 2" key="1">
    <citation type="journal article" date="2018" name="Sci. Rep.">
        <title>Genomic signatures of local adaptation to the degree of environmental predictability in rotifers.</title>
        <authorList>
            <person name="Franch-Gras L."/>
            <person name="Hahn C."/>
            <person name="Garcia-Roger E.M."/>
            <person name="Carmona M.J."/>
            <person name="Serra M."/>
            <person name="Gomez A."/>
        </authorList>
    </citation>
    <scope>NUCLEOTIDE SEQUENCE [LARGE SCALE GENOMIC DNA]</scope>
    <source>
        <strain evidence="1">HYR1</strain>
    </source>
</reference>
<gene>
    <name evidence="1" type="ORF">BpHYR1_002048</name>
</gene>
<protein>
    <submittedName>
        <fullName evidence="1">Uncharacterized protein</fullName>
    </submittedName>
</protein>